<accession>A0A3D9HT01</accession>
<evidence type="ECO:0000313" key="1">
    <source>
        <dbReference type="EMBL" id="RED52638.1"/>
    </source>
</evidence>
<gene>
    <name evidence="1" type="ORF">DFP95_13336</name>
</gene>
<protein>
    <submittedName>
        <fullName evidence="1">Uncharacterized protein</fullName>
    </submittedName>
</protein>
<reference evidence="1 2" key="1">
    <citation type="submission" date="2018-07" db="EMBL/GenBank/DDBJ databases">
        <title>Genomic Encyclopedia of Type Strains, Phase III (KMG-III): the genomes of soil and plant-associated and newly described type strains.</title>
        <authorList>
            <person name="Whitman W."/>
        </authorList>
    </citation>
    <scope>NUCLEOTIDE SEQUENCE [LARGE SCALE GENOMIC DNA]</scope>
    <source>
        <strain evidence="1 2">CECT 8236</strain>
    </source>
</reference>
<name>A0A3D9HT01_9BACL</name>
<dbReference type="EMBL" id="QRDY01000033">
    <property type="protein sequence ID" value="RED52638.1"/>
    <property type="molecule type" value="Genomic_DNA"/>
</dbReference>
<sequence length="50" mass="5673">MRESAPFYCGTTLGNRGYFSWKANILSEDVLAIMAQIPTTRQPSMYDILD</sequence>
<dbReference type="AlphaFoldDB" id="A0A3D9HT01"/>
<evidence type="ECO:0000313" key="2">
    <source>
        <dbReference type="Proteomes" id="UP000256869"/>
    </source>
</evidence>
<keyword evidence="2" id="KW-1185">Reference proteome</keyword>
<proteinExistence type="predicted"/>
<dbReference type="Proteomes" id="UP000256869">
    <property type="component" value="Unassembled WGS sequence"/>
</dbReference>
<organism evidence="1 2">
    <name type="scientific">Cohnella lupini</name>
    <dbReference type="NCBI Taxonomy" id="1294267"/>
    <lineage>
        <taxon>Bacteria</taxon>
        <taxon>Bacillati</taxon>
        <taxon>Bacillota</taxon>
        <taxon>Bacilli</taxon>
        <taxon>Bacillales</taxon>
        <taxon>Paenibacillaceae</taxon>
        <taxon>Cohnella</taxon>
    </lineage>
</organism>
<comment type="caution">
    <text evidence="1">The sequence shown here is derived from an EMBL/GenBank/DDBJ whole genome shotgun (WGS) entry which is preliminary data.</text>
</comment>